<dbReference type="SMART" id="SM00347">
    <property type="entry name" value="HTH_MARR"/>
    <property type="match status" value="1"/>
</dbReference>
<dbReference type="Proteomes" id="UP001592530">
    <property type="component" value="Unassembled WGS sequence"/>
</dbReference>
<dbReference type="PROSITE" id="PS01117">
    <property type="entry name" value="HTH_MARR_1"/>
    <property type="match status" value="1"/>
</dbReference>
<dbReference type="SUPFAM" id="SSF46785">
    <property type="entry name" value="Winged helix' DNA-binding domain"/>
    <property type="match status" value="1"/>
</dbReference>
<evidence type="ECO:0000313" key="6">
    <source>
        <dbReference type="EMBL" id="MFC1431077.1"/>
    </source>
</evidence>
<dbReference type="PANTHER" id="PTHR39515:SF2">
    <property type="entry name" value="HTH-TYPE TRANSCRIPTIONAL REGULATOR RV0880"/>
    <property type="match status" value="1"/>
</dbReference>
<sequence>MDQAGAPVPARAPATATAEEAATALGDEMQRFVRLINAWKQRAREDPGGGDRVLLARLVTCGPKRATDLAADTFLDLSTVSRQIRSLVDRGLVERKPDPEDRRGALLSATEVGVLAFQHFRDQRNQKLARILDAWPAEDRHELVRLFGRLNDDFAENRAELFGGPVGVTVPTAVAAGTQLGEDT</sequence>
<reference evidence="7 8" key="1">
    <citation type="submission" date="2024-09" db="EMBL/GenBank/DDBJ databases">
        <authorList>
            <person name="Lee S.D."/>
        </authorList>
    </citation>
    <scope>NUCLEOTIDE SEQUENCE [LARGE SCALE GENOMIC DNA]</scope>
    <source>
        <strain evidence="5 8">N1-1</strain>
        <strain evidence="6 7">N1-3</strain>
    </source>
</reference>
<dbReference type="EMBL" id="JBHEZY010000003">
    <property type="protein sequence ID" value="MFC1431077.1"/>
    <property type="molecule type" value="Genomic_DNA"/>
</dbReference>
<name>A0ABV6VBE0_9ACTN</name>
<organism evidence="5 8">
    <name type="scientific">Streptacidiphilus alkalitolerans</name>
    <dbReference type="NCBI Taxonomy" id="3342712"/>
    <lineage>
        <taxon>Bacteria</taxon>
        <taxon>Bacillati</taxon>
        <taxon>Actinomycetota</taxon>
        <taxon>Actinomycetes</taxon>
        <taxon>Kitasatosporales</taxon>
        <taxon>Streptomycetaceae</taxon>
        <taxon>Streptacidiphilus</taxon>
    </lineage>
</organism>
<dbReference type="Proteomes" id="UP001592582">
    <property type="component" value="Unassembled WGS sequence"/>
</dbReference>
<evidence type="ECO:0000256" key="3">
    <source>
        <dbReference type="ARBA" id="ARBA00023163"/>
    </source>
</evidence>
<dbReference type="PROSITE" id="PS50995">
    <property type="entry name" value="HTH_MARR_2"/>
    <property type="match status" value="1"/>
</dbReference>
<protein>
    <submittedName>
        <fullName evidence="5">MarR family winged helix-turn-helix transcriptional regulator</fullName>
    </submittedName>
</protein>
<dbReference type="InterPro" id="IPR036388">
    <property type="entry name" value="WH-like_DNA-bd_sf"/>
</dbReference>
<dbReference type="PANTHER" id="PTHR39515">
    <property type="entry name" value="CONSERVED PROTEIN"/>
    <property type="match status" value="1"/>
</dbReference>
<evidence type="ECO:0000259" key="4">
    <source>
        <dbReference type="PROSITE" id="PS50995"/>
    </source>
</evidence>
<accession>A0ABV6VBE0</accession>
<dbReference type="InterPro" id="IPR000835">
    <property type="entry name" value="HTH_MarR-typ"/>
</dbReference>
<dbReference type="RefSeq" id="WP_380509465.1">
    <property type="nucleotide sequence ID" value="NZ_JBHEZX010000006.1"/>
</dbReference>
<dbReference type="Pfam" id="PF01047">
    <property type="entry name" value="MarR"/>
    <property type="match status" value="1"/>
</dbReference>
<gene>
    <name evidence="6" type="ORF">ACEZDB_10480</name>
    <name evidence="5" type="ORF">ACEZDG_16690</name>
</gene>
<keyword evidence="2" id="KW-0238">DNA-binding</keyword>
<keyword evidence="8" id="KW-1185">Reference proteome</keyword>
<dbReference type="InterPro" id="IPR023187">
    <property type="entry name" value="Tscrpt_reg_MarR-type_CS"/>
</dbReference>
<evidence type="ECO:0000313" key="8">
    <source>
        <dbReference type="Proteomes" id="UP001592582"/>
    </source>
</evidence>
<keyword evidence="1" id="KW-0805">Transcription regulation</keyword>
<dbReference type="InterPro" id="IPR011991">
    <property type="entry name" value="ArsR-like_HTH"/>
</dbReference>
<keyword evidence="3" id="KW-0804">Transcription</keyword>
<feature type="domain" description="HTH marR-type" evidence="4">
    <location>
        <begin position="22"/>
        <end position="152"/>
    </location>
</feature>
<evidence type="ECO:0000313" key="7">
    <source>
        <dbReference type="Proteomes" id="UP001592530"/>
    </source>
</evidence>
<dbReference type="EMBL" id="JBHEZX010000006">
    <property type="protein sequence ID" value="MFC1410902.1"/>
    <property type="molecule type" value="Genomic_DNA"/>
</dbReference>
<dbReference type="Gene3D" id="1.10.10.10">
    <property type="entry name" value="Winged helix-like DNA-binding domain superfamily/Winged helix DNA-binding domain"/>
    <property type="match status" value="1"/>
</dbReference>
<evidence type="ECO:0000313" key="5">
    <source>
        <dbReference type="EMBL" id="MFC1410902.1"/>
    </source>
</evidence>
<evidence type="ECO:0000256" key="2">
    <source>
        <dbReference type="ARBA" id="ARBA00023125"/>
    </source>
</evidence>
<dbReference type="InterPro" id="IPR036390">
    <property type="entry name" value="WH_DNA-bd_sf"/>
</dbReference>
<evidence type="ECO:0000256" key="1">
    <source>
        <dbReference type="ARBA" id="ARBA00023015"/>
    </source>
</evidence>
<comment type="caution">
    <text evidence="5">The sequence shown here is derived from an EMBL/GenBank/DDBJ whole genome shotgun (WGS) entry which is preliminary data.</text>
</comment>
<dbReference type="CDD" id="cd00090">
    <property type="entry name" value="HTH_ARSR"/>
    <property type="match status" value="1"/>
</dbReference>
<proteinExistence type="predicted"/>
<dbReference type="InterPro" id="IPR052526">
    <property type="entry name" value="HTH-type_Bedaq_tolerance"/>
</dbReference>